<protein>
    <submittedName>
        <fullName evidence="1">Uncharacterized protein</fullName>
    </submittedName>
</protein>
<dbReference type="KEGG" id="samy:DB32_003114"/>
<accession>A0A0F6W2X8</accession>
<evidence type="ECO:0000313" key="2">
    <source>
        <dbReference type="Proteomes" id="UP000034883"/>
    </source>
</evidence>
<keyword evidence="2" id="KW-1185">Reference proteome</keyword>
<sequence>MSAAARGGLASRVAPESADIEACYRATDLAWRLKQIPHGATCRGAFFNMLDDRAATLSEETQREYRRFFPVHRLSAFRMYSLRDYLTRIVLLSQIHYGEHQIHAGLRELQSGAFDAWAGTLLGRAALAVVSPDLLSVLRVLERAYASQTVVSHARFSVESADARTIITRFKQEHVYIESAMVGALEGVARTCRERVEVRAELDGPFDGVVRIRRLGSEEDTA</sequence>
<dbReference type="EMBL" id="CP011125">
    <property type="protein sequence ID" value="AKF05965.1"/>
    <property type="molecule type" value="Genomic_DNA"/>
</dbReference>
<name>A0A0F6W2X8_9BACT</name>
<dbReference type="Proteomes" id="UP000034883">
    <property type="component" value="Chromosome"/>
</dbReference>
<organism evidence="1 2">
    <name type="scientific">Sandaracinus amylolyticus</name>
    <dbReference type="NCBI Taxonomy" id="927083"/>
    <lineage>
        <taxon>Bacteria</taxon>
        <taxon>Pseudomonadati</taxon>
        <taxon>Myxococcota</taxon>
        <taxon>Polyangia</taxon>
        <taxon>Polyangiales</taxon>
        <taxon>Sandaracinaceae</taxon>
        <taxon>Sandaracinus</taxon>
    </lineage>
</organism>
<dbReference type="STRING" id="927083.DB32_003114"/>
<proteinExistence type="predicted"/>
<evidence type="ECO:0000313" key="1">
    <source>
        <dbReference type="EMBL" id="AKF05965.1"/>
    </source>
</evidence>
<dbReference type="RefSeq" id="WP_053233179.1">
    <property type="nucleotide sequence ID" value="NZ_CP011125.1"/>
</dbReference>
<dbReference type="Pfam" id="PF09536">
    <property type="entry name" value="DUF2378"/>
    <property type="match status" value="1"/>
</dbReference>
<dbReference type="AlphaFoldDB" id="A0A0F6W2X8"/>
<dbReference type="OrthoDB" id="5523318at2"/>
<dbReference type="InterPro" id="IPR011751">
    <property type="entry name" value="Mxa_paralog_2265"/>
</dbReference>
<reference evidence="1 2" key="1">
    <citation type="submission" date="2015-03" db="EMBL/GenBank/DDBJ databases">
        <title>Genome assembly of Sandaracinus amylolyticus DSM 53668.</title>
        <authorList>
            <person name="Sharma G."/>
            <person name="Subramanian S."/>
        </authorList>
    </citation>
    <scope>NUCLEOTIDE SEQUENCE [LARGE SCALE GENOMIC DNA]</scope>
    <source>
        <strain evidence="1 2">DSM 53668</strain>
    </source>
</reference>
<gene>
    <name evidence="1" type="ORF">DB32_003114</name>
</gene>